<dbReference type="FunFam" id="1.50.10.150:FF:000004">
    <property type="entry name" value="Malic acid transporter"/>
    <property type="match status" value="1"/>
</dbReference>
<dbReference type="GO" id="GO:0005886">
    <property type="term" value="C:plasma membrane"/>
    <property type="evidence" value="ECO:0007669"/>
    <property type="project" value="UniProtKB-SubCell"/>
</dbReference>
<comment type="subcellular location">
    <subcellularLocation>
        <location evidence="1">Cell membrane</location>
        <topology evidence="1">Multi-pass membrane protein</topology>
    </subcellularLocation>
</comment>
<dbReference type="AlphaFoldDB" id="A0A8H3TYW8"/>
<proteinExistence type="inferred from homology"/>
<dbReference type="PANTHER" id="PTHR31686">
    <property type="match status" value="1"/>
</dbReference>
<dbReference type="InterPro" id="IPR051629">
    <property type="entry name" value="Sulfite_efflux_TDT"/>
</dbReference>
<evidence type="ECO:0000256" key="2">
    <source>
        <dbReference type="ARBA" id="ARBA00008566"/>
    </source>
</evidence>
<evidence type="ECO:0000256" key="7">
    <source>
        <dbReference type="ARBA" id="ARBA00023136"/>
    </source>
</evidence>
<protein>
    <recommendedName>
        <fullName evidence="11">C4-dicarboxylate ABC transporter</fullName>
    </recommendedName>
</protein>
<evidence type="ECO:0000256" key="8">
    <source>
        <dbReference type="SAM" id="Phobius"/>
    </source>
</evidence>
<evidence type="ECO:0000313" key="10">
    <source>
        <dbReference type="Proteomes" id="UP000620104"/>
    </source>
</evidence>
<name>A0A8H3TYW8_9TREE</name>
<keyword evidence="7 8" id="KW-0472">Membrane</keyword>
<keyword evidence="3" id="KW-0813">Transport</keyword>
<evidence type="ECO:0000313" key="9">
    <source>
        <dbReference type="EMBL" id="GHJ89593.1"/>
    </source>
</evidence>
<feature type="transmembrane region" description="Helical" evidence="8">
    <location>
        <begin position="322"/>
        <end position="343"/>
    </location>
</feature>
<comment type="caution">
    <text evidence="9">The sequence shown here is derived from an EMBL/GenBank/DDBJ whole genome shotgun (WGS) entry which is preliminary data.</text>
</comment>
<dbReference type="Proteomes" id="UP000620104">
    <property type="component" value="Unassembled WGS sequence"/>
</dbReference>
<evidence type="ECO:0000256" key="1">
    <source>
        <dbReference type="ARBA" id="ARBA00004651"/>
    </source>
</evidence>
<dbReference type="Pfam" id="PF03595">
    <property type="entry name" value="SLAC1"/>
    <property type="match status" value="1"/>
</dbReference>
<dbReference type="CDD" id="cd09318">
    <property type="entry name" value="TDT_SSU1"/>
    <property type="match status" value="1"/>
</dbReference>
<evidence type="ECO:0000256" key="3">
    <source>
        <dbReference type="ARBA" id="ARBA00022448"/>
    </source>
</evidence>
<dbReference type="InterPro" id="IPR038665">
    <property type="entry name" value="Voltage-dep_anion_channel_sf"/>
</dbReference>
<evidence type="ECO:0000256" key="5">
    <source>
        <dbReference type="ARBA" id="ARBA00022692"/>
    </source>
</evidence>
<keyword evidence="10" id="KW-1185">Reference proteome</keyword>
<dbReference type="GO" id="GO:0000319">
    <property type="term" value="F:sulfite transmembrane transporter activity"/>
    <property type="evidence" value="ECO:0007669"/>
    <property type="project" value="TreeGrafter"/>
</dbReference>
<feature type="transmembrane region" description="Helical" evidence="8">
    <location>
        <begin position="130"/>
        <end position="154"/>
    </location>
</feature>
<feature type="transmembrane region" description="Helical" evidence="8">
    <location>
        <begin position="282"/>
        <end position="310"/>
    </location>
</feature>
<dbReference type="PANTHER" id="PTHR31686:SF1">
    <property type="entry name" value="SULFITE EFFLUX PUMP SSU1"/>
    <property type="match status" value="1"/>
</dbReference>
<dbReference type="InterPro" id="IPR004695">
    <property type="entry name" value="SLAC1/Mae1/Ssu1/TehA"/>
</dbReference>
<feature type="transmembrane region" description="Helical" evidence="8">
    <location>
        <begin position="161"/>
        <end position="185"/>
    </location>
</feature>
<feature type="transmembrane region" description="Helical" evidence="8">
    <location>
        <begin position="24"/>
        <end position="45"/>
    </location>
</feature>
<feature type="transmembrane region" description="Helical" evidence="8">
    <location>
        <begin position="99"/>
        <end position="124"/>
    </location>
</feature>
<evidence type="ECO:0000256" key="6">
    <source>
        <dbReference type="ARBA" id="ARBA00022989"/>
    </source>
</evidence>
<keyword evidence="5 8" id="KW-0812">Transmembrane</keyword>
<sequence>MSKDHESRGTPTMAALRMEAKRRILNFTPSWFSVNMGTGIVSILLYNLPYQFPGLKIVGIVVFCLNVVLFISFLTMSILRYAIWPSVFTKMLHHSGQSLFLGTFPMGFATIVNMIAFACVPNLAPRWLELAWALWWIDSIIAVIIAIGVPYVMFTHHSHALAGVTGVWLQPSVATIVSSATGAIIAEYLDPARAKIAVIACYILFGMGFLPAVLIMANYFLRLAVHKSPPSALIVSTFLPLGPCGQGGFALLRLSIVVRNLCINSGGTGTLTSSDLRAIGNAVYGASIPLVLVLWGFGLFWLVVALLTVINLRLRENMKFNMGWWGFTFPIGVFATCTTQLGTELDSSFFRVLGTILSCAVVALWIGVVLMTAKQAWSGELFMAPCLGEDEDGLLGKKCSRQSQASDA</sequence>
<feature type="transmembrane region" description="Helical" evidence="8">
    <location>
        <begin position="57"/>
        <end position="79"/>
    </location>
</feature>
<evidence type="ECO:0000256" key="4">
    <source>
        <dbReference type="ARBA" id="ARBA00022475"/>
    </source>
</evidence>
<dbReference type="EMBL" id="BLZA01000048">
    <property type="protein sequence ID" value="GHJ89593.1"/>
    <property type="molecule type" value="Genomic_DNA"/>
</dbReference>
<gene>
    <name evidence="9" type="ORF">NliqN6_5995</name>
</gene>
<feature type="transmembrane region" description="Helical" evidence="8">
    <location>
        <begin position="197"/>
        <end position="221"/>
    </location>
</feature>
<dbReference type="OrthoDB" id="1099at2759"/>
<dbReference type="Gene3D" id="1.50.10.150">
    <property type="entry name" value="Voltage-dependent anion channel"/>
    <property type="match status" value="1"/>
</dbReference>
<organism evidence="9 10">
    <name type="scientific">Naganishia liquefaciens</name>
    <dbReference type="NCBI Taxonomy" id="104408"/>
    <lineage>
        <taxon>Eukaryota</taxon>
        <taxon>Fungi</taxon>
        <taxon>Dikarya</taxon>
        <taxon>Basidiomycota</taxon>
        <taxon>Agaricomycotina</taxon>
        <taxon>Tremellomycetes</taxon>
        <taxon>Filobasidiales</taxon>
        <taxon>Filobasidiaceae</taxon>
        <taxon>Naganishia</taxon>
    </lineage>
</organism>
<evidence type="ECO:0008006" key="11">
    <source>
        <dbReference type="Google" id="ProtNLM"/>
    </source>
</evidence>
<feature type="transmembrane region" description="Helical" evidence="8">
    <location>
        <begin position="349"/>
        <end position="373"/>
    </location>
</feature>
<keyword evidence="6 8" id="KW-1133">Transmembrane helix</keyword>
<reference evidence="9" key="1">
    <citation type="submission" date="2020-07" db="EMBL/GenBank/DDBJ databases">
        <title>Draft Genome Sequence of a Deep-Sea Yeast, Naganishia (Cryptococcus) liquefaciens strain N6.</title>
        <authorList>
            <person name="Han Y.W."/>
            <person name="Kajitani R."/>
            <person name="Morimoto H."/>
            <person name="Parhat M."/>
            <person name="Tsubouchi H."/>
            <person name="Bakenova O."/>
            <person name="Ogata M."/>
            <person name="Argunhan B."/>
            <person name="Aoki R."/>
            <person name="Kajiwara S."/>
            <person name="Itoh T."/>
            <person name="Iwasaki H."/>
        </authorList>
    </citation>
    <scope>NUCLEOTIDE SEQUENCE</scope>
    <source>
        <strain evidence="9">N6</strain>
    </source>
</reference>
<accession>A0A8H3TYW8</accession>
<keyword evidence="4" id="KW-1003">Cell membrane</keyword>
<comment type="similarity">
    <text evidence="2">Belongs to the tellurite-resistance/dicarboxylate transporter (TDT) family.</text>
</comment>